<dbReference type="Proteomes" id="UP000256964">
    <property type="component" value="Unassembled WGS sequence"/>
</dbReference>
<evidence type="ECO:0008006" key="5">
    <source>
        <dbReference type="Google" id="ProtNLM"/>
    </source>
</evidence>
<organism evidence="3 4">
    <name type="scientific">Lentinus brumalis</name>
    <dbReference type="NCBI Taxonomy" id="2498619"/>
    <lineage>
        <taxon>Eukaryota</taxon>
        <taxon>Fungi</taxon>
        <taxon>Dikarya</taxon>
        <taxon>Basidiomycota</taxon>
        <taxon>Agaricomycotina</taxon>
        <taxon>Agaricomycetes</taxon>
        <taxon>Polyporales</taxon>
        <taxon>Polyporaceae</taxon>
        <taxon>Lentinus</taxon>
    </lineage>
</organism>
<evidence type="ECO:0000313" key="3">
    <source>
        <dbReference type="EMBL" id="RDX39402.1"/>
    </source>
</evidence>
<feature type="compositionally biased region" description="Acidic residues" evidence="2">
    <location>
        <begin position="226"/>
        <end position="248"/>
    </location>
</feature>
<feature type="region of interest" description="Disordered" evidence="2">
    <location>
        <begin position="1"/>
        <end position="38"/>
    </location>
</feature>
<proteinExistence type="predicted"/>
<feature type="non-terminal residue" evidence="3">
    <location>
        <position position="1"/>
    </location>
</feature>
<feature type="region of interest" description="Disordered" evidence="2">
    <location>
        <begin position="68"/>
        <end position="143"/>
    </location>
</feature>
<sequence>EKEKEAEQARQPKKRTPTKKSGAGAGEERTEKVTDSPCTPCRKAMAICRYYTSGKAAACVRCQLKKMKCEGGSPPYEVRVKKRKSHDLIDSDEDGTPTPKKKKKVEETPKAGPSKGKERAHPEPEPEPEVEKARPPKKIAVAEGSLDTRDLFLRVLQEVSACRSEIRKLRPDMASLQEEMSELQDELKKTRVEEARLRMELGRLDDFRNRAGAVEAYFARFKPEESGGEEDAEGDESATGQEVEESGE</sequence>
<name>A0A371CGJ3_9APHY</name>
<feature type="compositionally biased region" description="Basic and acidic residues" evidence="2">
    <location>
        <begin position="1"/>
        <end position="10"/>
    </location>
</feature>
<feature type="coiled-coil region" evidence="1">
    <location>
        <begin position="166"/>
        <end position="200"/>
    </location>
</feature>
<feature type="region of interest" description="Disordered" evidence="2">
    <location>
        <begin position="221"/>
        <end position="248"/>
    </location>
</feature>
<reference evidence="3 4" key="1">
    <citation type="journal article" date="2018" name="Biotechnol. Biofuels">
        <title>Integrative visual omics of the white-rot fungus Polyporus brumalis exposes the biotechnological potential of its oxidative enzymes for delignifying raw plant biomass.</title>
        <authorList>
            <person name="Miyauchi S."/>
            <person name="Rancon A."/>
            <person name="Drula E."/>
            <person name="Hage H."/>
            <person name="Chaduli D."/>
            <person name="Favel A."/>
            <person name="Grisel S."/>
            <person name="Henrissat B."/>
            <person name="Herpoel-Gimbert I."/>
            <person name="Ruiz-Duenas F.J."/>
            <person name="Chevret D."/>
            <person name="Hainaut M."/>
            <person name="Lin J."/>
            <person name="Wang M."/>
            <person name="Pangilinan J."/>
            <person name="Lipzen A."/>
            <person name="Lesage-Meessen L."/>
            <person name="Navarro D."/>
            <person name="Riley R."/>
            <person name="Grigoriev I.V."/>
            <person name="Zhou S."/>
            <person name="Raouche S."/>
            <person name="Rosso M.N."/>
        </authorList>
    </citation>
    <scope>NUCLEOTIDE SEQUENCE [LARGE SCALE GENOMIC DNA]</scope>
    <source>
        <strain evidence="3 4">BRFM 1820</strain>
    </source>
</reference>
<feature type="non-terminal residue" evidence="3">
    <location>
        <position position="248"/>
    </location>
</feature>
<accession>A0A371CGJ3</accession>
<keyword evidence="4" id="KW-1185">Reference proteome</keyword>
<protein>
    <recommendedName>
        <fullName evidence="5">Zn(2)-C6 fungal-type domain-containing protein</fullName>
    </recommendedName>
</protein>
<evidence type="ECO:0000313" key="4">
    <source>
        <dbReference type="Proteomes" id="UP000256964"/>
    </source>
</evidence>
<keyword evidence="1" id="KW-0175">Coiled coil</keyword>
<feature type="compositionally biased region" description="Basic and acidic residues" evidence="2">
    <location>
        <begin position="104"/>
        <end position="134"/>
    </location>
</feature>
<dbReference type="EMBL" id="KZ857920">
    <property type="protein sequence ID" value="RDX39402.1"/>
    <property type="molecule type" value="Genomic_DNA"/>
</dbReference>
<evidence type="ECO:0000256" key="1">
    <source>
        <dbReference type="SAM" id="Coils"/>
    </source>
</evidence>
<gene>
    <name evidence="3" type="ORF">OH76DRAFT_1532205</name>
</gene>
<dbReference type="AlphaFoldDB" id="A0A371CGJ3"/>
<evidence type="ECO:0000256" key="2">
    <source>
        <dbReference type="SAM" id="MobiDB-lite"/>
    </source>
</evidence>